<dbReference type="Gene3D" id="1.10.1040.10">
    <property type="entry name" value="N-(1-d-carboxylethyl)-l-norvaline Dehydrogenase, domain 2"/>
    <property type="match status" value="1"/>
</dbReference>
<dbReference type="SUPFAM" id="SSF48179">
    <property type="entry name" value="6-phosphogluconate dehydrogenase C-terminal domain-like"/>
    <property type="match status" value="1"/>
</dbReference>
<evidence type="ECO:0000256" key="2">
    <source>
        <dbReference type="ARBA" id="ARBA00023002"/>
    </source>
</evidence>
<evidence type="ECO:0000259" key="6">
    <source>
        <dbReference type="Pfam" id="PF14833"/>
    </source>
</evidence>
<name>A0A6J4HEU3_9CHLR</name>
<dbReference type="Gene3D" id="3.40.50.720">
    <property type="entry name" value="NAD(P)-binding Rossmann-like Domain"/>
    <property type="match status" value="1"/>
</dbReference>
<dbReference type="GO" id="GO:0016491">
    <property type="term" value="F:oxidoreductase activity"/>
    <property type="evidence" value="ECO:0007669"/>
    <property type="project" value="UniProtKB-KW"/>
</dbReference>
<dbReference type="InterPro" id="IPR036291">
    <property type="entry name" value="NAD(P)-bd_dom_sf"/>
</dbReference>
<dbReference type="GO" id="GO:0050661">
    <property type="term" value="F:NADP binding"/>
    <property type="evidence" value="ECO:0007669"/>
    <property type="project" value="InterPro"/>
</dbReference>
<dbReference type="PANTHER" id="PTHR43060:SF15">
    <property type="entry name" value="3-HYDROXYISOBUTYRATE DEHYDROGENASE-LIKE 1, MITOCHONDRIAL-RELATED"/>
    <property type="match status" value="1"/>
</dbReference>
<dbReference type="GO" id="GO:0051287">
    <property type="term" value="F:NAD binding"/>
    <property type="evidence" value="ECO:0007669"/>
    <property type="project" value="InterPro"/>
</dbReference>
<dbReference type="InterPro" id="IPR015815">
    <property type="entry name" value="HIBADH-related"/>
</dbReference>
<reference evidence="7" key="1">
    <citation type="submission" date="2020-02" db="EMBL/GenBank/DDBJ databases">
        <authorList>
            <person name="Meier V. D."/>
        </authorList>
    </citation>
    <scope>NUCLEOTIDE SEQUENCE</scope>
    <source>
        <strain evidence="7">AVDCRST_MAG77</strain>
    </source>
</reference>
<dbReference type="PANTHER" id="PTHR43060">
    <property type="entry name" value="3-HYDROXYISOBUTYRATE DEHYDROGENASE-LIKE 1, MITOCHONDRIAL-RELATED"/>
    <property type="match status" value="1"/>
</dbReference>
<dbReference type="InterPro" id="IPR029154">
    <property type="entry name" value="HIBADH-like_NADP-bd"/>
</dbReference>
<feature type="domain" description="3-hydroxyisobutyrate dehydrogenase-like NAD-binding" evidence="6">
    <location>
        <begin position="177"/>
        <end position="296"/>
    </location>
</feature>
<organism evidence="7">
    <name type="scientific">uncultured Chloroflexota bacterium</name>
    <dbReference type="NCBI Taxonomy" id="166587"/>
    <lineage>
        <taxon>Bacteria</taxon>
        <taxon>Bacillati</taxon>
        <taxon>Chloroflexota</taxon>
        <taxon>environmental samples</taxon>
    </lineage>
</organism>
<proteinExistence type="inferred from homology"/>
<feature type="domain" description="6-phosphogluconate dehydrogenase NADP-binding" evidence="5">
    <location>
        <begin position="10"/>
        <end position="174"/>
    </location>
</feature>
<dbReference type="PIRSF" id="PIRSF000103">
    <property type="entry name" value="HIBADH"/>
    <property type="match status" value="1"/>
</dbReference>
<keyword evidence="3" id="KW-0520">NAD</keyword>
<comment type="similarity">
    <text evidence="1">Belongs to the HIBADH-related family.</text>
</comment>
<evidence type="ECO:0000256" key="3">
    <source>
        <dbReference type="ARBA" id="ARBA00023027"/>
    </source>
</evidence>
<gene>
    <name evidence="7" type="ORF">AVDCRST_MAG77-755</name>
</gene>
<dbReference type="InterPro" id="IPR006115">
    <property type="entry name" value="6PGDH_NADP-bd"/>
</dbReference>
<keyword evidence="2" id="KW-0560">Oxidoreductase</keyword>
<dbReference type="InterPro" id="IPR008927">
    <property type="entry name" value="6-PGluconate_DH-like_C_sf"/>
</dbReference>
<feature type="active site" evidence="4">
    <location>
        <position position="183"/>
    </location>
</feature>
<dbReference type="EMBL" id="CADCTC010000035">
    <property type="protein sequence ID" value="CAA9222452.1"/>
    <property type="molecule type" value="Genomic_DNA"/>
</dbReference>
<protein>
    <submittedName>
        <fullName evidence="7">3-hydroxyisobutyrate dehydrogenase family protein</fullName>
    </submittedName>
</protein>
<accession>A0A6J4HEU3</accession>
<sequence>MDTQSQSGFTVGIVGVGRMGVNIARHLKDVGFPVVAIHDTRAEVARDLAAELGACAVETPAAVTRDAQIVLTVVSDDAAMRAIFADPERSPDSLLTGAAGRLFVNCATVSPAAHVEVERLAHAAGAQSLEACMASSITQARDGTLYLMVAGTTEAFERARPVLEAMSSALRHVGPAGRAAQVKALVNMVMNSNTAALAEGLGLGAALGLDLGMLREVFAQTGAASRVLETDGEDMQLRQHDVYFSAAHAAKDSGIALDLAREAGLDLPVAEAARGQFERLVQAGKGELDKSAVAELTFPGRA</sequence>
<dbReference type="Pfam" id="PF03446">
    <property type="entry name" value="NAD_binding_2"/>
    <property type="match status" value="1"/>
</dbReference>
<evidence type="ECO:0000313" key="7">
    <source>
        <dbReference type="EMBL" id="CAA9222452.1"/>
    </source>
</evidence>
<dbReference type="InterPro" id="IPR013328">
    <property type="entry name" value="6PGD_dom2"/>
</dbReference>
<evidence type="ECO:0000256" key="4">
    <source>
        <dbReference type="PIRSR" id="PIRSR000103-1"/>
    </source>
</evidence>
<dbReference type="AlphaFoldDB" id="A0A6J4HEU3"/>
<evidence type="ECO:0000259" key="5">
    <source>
        <dbReference type="Pfam" id="PF03446"/>
    </source>
</evidence>
<evidence type="ECO:0000256" key="1">
    <source>
        <dbReference type="ARBA" id="ARBA00009080"/>
    </source>
</evidence>
<dbReference type="Pfam" id="PF14833">
    <property type="entry name" value="NAD_binding_11"/>
    <property type="match status" value="1"/>
</dbReference>
<dbReference type="SUPFAM" id="SSF51735">
    <property type="entry name" value="NAD(P)-binding Rossmann-fold domains"/>
    <property type="match status" value="1"/>
</dbReference>